<name>A0AA85FFX6_9TREM</name>
<keyword evidence="1" id="KW-1185">Reference proteome</keyword>
<dbReference type="AlphaFoldDB" id="A0AA85FFX6"/>
<accession>A0AA85FFX6</accession>
<evidence type="ECO:0000313" key="2">
    <source>
        <dbReference type="WBParaSite" id="SRDH1_46440.1"/>
    </source>
</evidence>
<protein>
    <submittedName>
        <fullName evidence="2">Uncharacterized protein</fullName>
    </submittedName>
</protein>
<reference evidence="2" key="2">
    <citation type="submission" date="2023-11" db="UniProtKB">
        <authorList>
            <consortium name="WormBaseParasite"/>
        </authorList>
    </citation>
    <scope>IDENTIFICATION</scope>
</reference>
<dbReference type="WBParaSite" id="SRDH1_46440.1">
    <property type="protein sequence ID" value="SRDH1_46440.1"/>
    <property type="gene ID" value="SRDH1_46440"/>
</dbReference>
<reference evidence="1" key="1">
    <citation type="submission" date="2022-06" db="EMBL/GenBank/DDBJ databases">
        <authorList>
            <person name="Berger JAMES D."/>
            <person name="Berger JAMES D."/>
        </authorList>
    </citation>
    <scope>NUCLEOTIDE SEQUENCE [LARGE SCALE GENOMIC DNA]</scope>
</reference>
<sequence length="75" mass="8957">MLTYEEKCVSTDLKKNCISTKGVEDRRNKLMTVRLKNKLLSMSYLIYKVIYKIILKKCVIQLTKRVILLRFFLLL</sequence>
<dbReference type="Proteomes" id="UP000050792">
    <property type="component" value="Unassembled WGS sequence"/>
</dbReference>
<evidence type="ECO:0000313" key="1">
    <source>
        <dbReference type="Proteomes" id="UP000050792"/>
    </source>
</evidence>
<proteinExistence type="predicted"/>
<organism evidence="1 2">
    <name type="scientific">Schistosoma rodhaini</name>
    <dbReference type="NCBI Taxonomy" id="6188"/>
    <lineage>
        <taxon>Eukaryota</taxon>
        <taxon>Metazoa</taxon>
        <taxon>Spiralia</taxon>
        <taxon>Lophotrochozoa</taxon>
        <taxon>Platyhelminthes</taxon>
        <taxon>Trematoda</taxon>
        <taxon>Digenea</taxon>
        <taxon>Strigeidida</taxon>
        <taxon>Schistosomatoidea</taxon>
        <taxon>Schistosomatidae</taxon>
        <taxon>Schistosoma</taxon>
    </lineage>
</organism>